<name>A0A8J4M5X4_9PROT</name>
<accession>A0A8J4M5X4</accession>
<gene>
    <name evidence="1" type="ORF">ENY07_06040</name>
</gene>
<comment type="caution">
    <text evidence="1">The sequence shown here is derived from an EMBL/GenBank/DDBJ whole genome shotgun (WGS) entry which is preliminary data.</text>
</comment>
<organism evidence="1">
    <name type="scientific">Acidicaldus sp</name>
    <dbReference type="NCBI Taxonomy" id="1872105"/>
    <lineage>
        <taxon>Bacteria</taxon>
        <taxon>Pseudomonadati</taxon>
        <taxon>Pseudomonadota</taxon>
        <taxon>Alphaproteobacteria</taxon>
        <taxon>Acetobacterales</taxon>
        <taxon>Acetobacteraceae</taxon>
        <taxon>Acidicaldus</taxon>
    </lineage>
</organism>
<dbReference type="AlphaFoldDB" id="A0A8J4M5X4"/>
<sequence length="138" mass="14620">MLGLASGGAARADTPLPLELNKLEPLTQGEAGCRVYFVVTNPDAETIGQLRLDLILFGTDGVILRRIALDLGPLTAKKTGVRLFDLQNLACDSIGRVLVNDVLACHAGDKPGGNAEQERAACLDRLTLSSRTKVPLAK</sequence>
<dbReference type="EMBL" id="DTQM01000113">
    <property type="protein sequence ID" value="HGC42764.1"/>
    <property type="molecule type" value="Genomic_DNA"/>
</dbReference>
<reference evidence="1" key="1">
    <citation type="journal article" date="2020" name="mSystems">
        <title>Genome- and Community-Level Interaction Insights into Carbon Utilization and Element Cycling Functions of Hydrothermarchaeota in Hydrothermal Sediment.</title>
        <authorList>
            <person name="Zhou Z."/>
            <person name="Liu Y."/>
            <person name="Xu W."/>
            <person name="Pan J."/>
            <person name="Luo Z.H."/>
            <person name="Li M."/>
        </authorList>
    </citation>
    <scope>NUCLEOTIDE SEQUENCE</scope>
    <source>
        <strain evidence="1">SpSt-997</strain>
    </source>
</reference>
<proteinExistence type="predicted"/>
<protein>
    <submittedName>
        <fullName evidence="1">Tat pathway signal protein</fullName>
    </submittedName>
</protein>
<evidence type="ECO:0000313" key="1">
    <source>
        <dbReference type="EMBL" id="HGC42764.1"/>
    </source>
</evidence>